<evidence type="ECO:0000313" key="2">
    <source>
        <dbReference type="Proteomes" id="UP000008370"/>
    </source>
</evidence>
<reference evidence="1 2" key="1">
    <citation type="journal article" date="2012" name="BMC Genomics">
        <title>Comparative genomics of the white-rot fungi, Phanerochaete carnosa and P. chrysosporium, to elucidate the genetic basis of the distinct wood types they colonize.</title>
        <authorList>
            <person name="Suzuki H."/>
            <person name="MacDonald J."/>
            <person name="Syed K."/>
            <person name="Salamov A."/>
            <person name="Hori C."/>
            <person name="Aerts A."/>
            <person name="Henrissat B."/>
            <person name="Wiebenga A."/>
            <person name="vanKuyk P.A."/>
            <person name="Barry K."/>
            <person name="Lindquist E."/>
            <person name="LaButti K."/>
            <person name="Lapidus A."/>
            <person name="Lucas S."/>
            <person name="Coutinho P."/>
            <person name="Gong Y."/>
            <person name="Samejima M."/>
            <person name="Mahadevan R."/>
            <person name="Abou-Zaid M."/>
            <person name="de Vries R.P."/>
            <person name="Igarashi K."/>
            <person name="Yadav J.S."/>
            <person name="Grigoriev I.V."/>
            <person name="Master E.R."/>
        </authorList>
    </citation>
    <scope>NUCLEOTIDE SEQUENCE [LARGE SCALE GENOMIC DNA]</scope>
    <source>
        <strain evidence="1 2">HHB-10118-sp</strain>
    </source>
</reference>
<dbReference type="OrthoDB" id="19311at2759"/>
<dbReference type="InParanoid" id="K5VMD9"/>
<protein>
    <submittedName>
        <fullName evidence="1">Uncharacterized protein</fullName>
    </submittedName>
</protein>
<dbReference type="EMBL" id="JH930475">
    <property type="protein sequence ID" value="EKM52633.1"/>
    <property type="molecule type" value="Genomic_DNA"/>
</dbReference>
<feature type="non-terminal residue" evidence="1">
    <location>
        <position position="374"/>
    </location>
</feature>
<dbReference type="RefSeq" id="XP_007398974.1">
    <property type="nucleotide sequence ID" value="XM_007398912.1"/>
</dbReference>
<sequence length="374" mass="41760">MEQSLLKVLRAWTEGAFIGITVDSVSAEERGERQRSVDAMLALLVSLVGRLEFVARLAETDTSSVLQLFGNMIDWSLNAGWDHASMANPAFSDVTLVSPASNMRVSLKHHRHHSSASISHVVHTPSATDLAVESYLGYLTVRLKAIAPMHLKTILPHLFKSLAYYASPLPRLSLTAGSEHQNDIEKRIMELLDSLVTGPYSASVTVILKYHLYPNEEDVVRSARTSIGALRTLRTSIRRVLMARLARAYISRTSSVSYTPSGAPGTLEIDRELLDRAWAKDDITTWDLNRFRSVLCVSIREWLIIAQTVDDSLRYPCEQILSEVAGILKDITQAFDEIGDELDYEEVEAVGDVLHALTSYVKTQRYGPSDFDRR</sequence>
<name>K5VMD9_PHACS</name>
<keyword evidence="2" id="KW-1185">Reference proteome</keyword>
<dbReference type="AlphaFoldDB" id="K5VMD9"/>
<dbReference type="GeneID" id="18908803"/>
<proteinExistence type="predicted"/>
<gene>
    <name evidence="1" type="ORF">PHACADRAFT_149460</name>
</gene>
<dbReference type="KEGG" id="pco:PHACADRAFT_149460"/>
<evidence type="ECO:0000313" key="1">
    <source>
        <dbReference type="EMBL" id="EKM52633.1"/>
    </source>
</evidence>
<organism evidence="1 2">
    <name type="scientific">Phanerochaete carnosa (strain HHB-10118-sp)</name>
    <name type="common">White-rot fungus</name>
    <name type="synonym">Peniophora carnosa</name>
    <dbReference type="NCBI Taxonomy" id="650164"/>
    <lineage>
        <taxon>Eukaryota</taxon>
        <taxon>Fungi</taxon>
        <taxon>Dikarya</taxon>
        <taxon>Basidiomycota</taxon>
        <taxon>Agaricomycotina</taxon>
        <taxon>Agaricomycetes</taxon>
        <taxon>Polyporales</taxon>
        <taxon>Phanerochaetaceae</taxon>
        <taxon>Phanerochaete</taxon>
    </lineage>
</organism>
<accession>K5VMD9</accession>
<dbReference type="HOGENOM" id="CLU_740947_0_0_1"/>
<dbReference type="Proteomes" id="UP000008370">
    <property type="component" value="Unassembled WGS sequence"/>
</dbReference>
<dbReference type="STRING" id="650164.K5VMD9"/>